<sequence>MELSCADSRCICVCSSVHWSSLRHINMGLAGWLTAKVAISVFGVTNAMIGTVCLFNPATIAAAPVFFAAAEASIIEVVNPVGPVTTAITVATGPL</sequence>
<protein>
    <submittedName>
        <fullName evidence="1">Uncharacterized protein</fullName>
    </submittedName>
</protein>
<dbReference type="Proteomes" id="UP000324585">
    <property type="component" value="Unassembled WGS sequence"/>
</dbReference>
<reference evidence="2" key="1">
    <citation type="journal article" date="2019" name="Nat. Commun.">
        <title>Expansion of phycobilisome linker gene families in mesophilic red algae.</title>
        <authorList>
            <person name="Lee J."/>
            <person name="Kim D."/>
            <person name="Bhattacharya D."/>
            <person name="Yoon H.S."/>
        </authorList>
    </citation>
    <scope>NUCLEOTIDE SEQUENCE [LARGE SCALE GENOMIC DNA]</scope>
    <source>
        <strain evidence="2">CCMP 1328</strain>
    </source>
</reference>
<dbReference type="AlphaFoldDB" id="A0A5J4YPX8"/>
<gene>
    <name evidence="1" type="ORF">FVE85_8700</name>
</gene>
<name>A0A5J4YPX8_PORPP</name>
<evidence type="ECO:0000313" key="2">
    <source>
        <dbReference type="Proteomes" id="UP000324585"/>
    </source>
</evidence>
<accession>A0A5J4YPX8</accession>
<proteinExistence type="predicted"/>
<keyword evidence="2" id="KW-1185">Reference proteome</keyword>
<organism evidence="1 2">
    <name type="scientific">Porphyridium purpureum</name>
    <name type="common">Red alga</name>
    <name type="synonym">Porphyridium cruentum</name>
    <dbReference type="NCBI Taxonomy" id="35688"/>
    <lineage>
        <taxon>Eukaryota</taxon>
        <taxon>Rhodophyta</taxon>
        <taxon>Bangiophyceae</taxon>
        <taxon>Porphyridiales</taxon>
        <taxon>Porphyridiaceae</taxon>
        <taxon>Porphyridium</taxon>
    </lineage>
</organism>
<evidence type="ECO:0000313" key="1">
    <source>
        <dbReference type="EMBL" id="KAA8493255.1"/>
    </source>
</evidence>
<comment type="caution">
    <text evidence="1">The sequence shown here is derived from an EMBL/GenBank/DDBJ whole genome shotgun (WGS) entry which is preliminary data.</text>
</comment>
<dbReference type="EMBL" id="VRMN01000007">
    <property type="protein sequence ID" value="KAA8493255.1"/>
    <property type="molecule type" value="Genomic_DNA"/>
</dbReference>